<reference evidence="1" key="2">
    <citation type="submission" date="2022-06" db="UniProtKB">
        <authorList>
            <consortium name="EnsemblMetazoa"/>
        </authorList>
    </citation>
    <scope>IDENTIFICATION</scope>
    <source>
        <strain evidence="1">PS312</strain>
    </source>
</reference>
<evidence type="ECO:0000313" key="1">
    <source>
        <dbReference type="EnsemblMetazoa" id="PPA03488.1"/>
    </source>
</evidence>
<proteinExistence type="predicted"/>
<dbReference type="InterPro" id="IPR016072">
    <property type="entry name" value="Skp1_comp_dimer"/>
</dbReference>
<dbReference type="InterPro" id="IPR001810">
    <property type="entry name" value="F-box_dom"/>
</dbReference>
<evidence type="ECO:0000313" key="2">
    <source>
        <dbReference type="Proteomes" id="UP000005239"/>
    </source>
</evidence>
<dbReference type="GO" id="GO:0097602">
    <property type="term" value="F:cullin family protein binding"/>
    <property type="evidence" value="ECO:0000318"/>
    <property type="project" value="GO_Central"/>
</dbReference>
<dbReference type="Proteomes" id="UP000005239">
    <property type="component" value="Unassembled WGS sequence"/>
</dbReference>
<dbReference type="Gene3D" id="3.30.710.10">
    <property type="entry name" value="Potassium Channel Kv1.1, Chain A"/>
    <property type="match status" value="1"/>
</dbReference>
<organism evidence="1 2">
    <name type="scientific">Pristionchus pacificus</name>
    <name type="common">Parasitic nematode worm</name>
    <dbReference type="NCBI Taxonomy" id="54126"/>
    <lineage>
        <taxon>Eukaryota</taxon>
        <taxon>Metazoa</taxon>
        <taxon>Ecdysozoa</taxon>
        <taxon>Nematoda</taxon>
        <taxon>Chromadorea</taxon>
        <taxon>Rhabditida</taxon>
        <taxon>Rhabditina</taxon>
        <taxon>Diplogasteromorpha</taxon>
        <taxon>Diplogasteroidea</taxon>
        <taxon>Neodiplogasteridae</taxon>
        <taxon>Pristionchus</taxon>
    </lineage>
</organism>
<protein>
    <submittedName>
        <fullName evidence="1">F-box domain-containing protein</fullName>
    </submittedName>
</protein>
<dbReference type="PROSITE" id="PS50181">
    <property type="entry name" value="FBOX"/>
    <property type="match status" value="1"/>
</dbReference>
<dbReference type="GO" id="GO:0031146">
    <property type="term" value="P:SCF-dependent proteasomal ubiquitin-dependent protein catabolic process"/>
    <property type="evidence" value="ECO:0000318"/>
    <property type="project" value="GO_Central"/>
</dbReference>
<name>A0A2A6BRT6_PRIPA</name>
<keyword evidence="2" id="KW-1185">Reference proteome</keyword>
<dbReference type="SUPFAM" id="SSF81382">
    <property type="entry name" value="Skp1 dimerisation domain-like"/>
    <property type="match status" value="1"/>
</dbReference>
<gene>
    <name evidence="1" type="primary">WBGene00093042</name>
</gene>
<accession>A0A2A6BRT6</accession>
<accession>A0A8R1Y944</accession>
<dbReference type="Pfam" id="PF01466">
    <property type="entry name" value="Skp1"/>
    <property type="match status" value="1"/>
</dbReference>
<dbReference type="CDD" id="cd09917">
    <property type="entry name" value="F-box_SF"/>
    <property type="match status" value="1"/>
</dbReference>
<sequence length="415" mass="47692">MSFVTLTSAEGQCFRVDKSIAQQSHTVSRLLEIGNEDLFDLITAANYLEIEEILDIGCKKVADKFKNKSPADIRKTFGIVDDLSNEEDEQIRMESAYFDCAFPAALNDCDEIEMVFRLLDLPNEIISIVFRKLNIVDRFRARVSKRLNLLEQQGKYHIKQLNLISGNYSTCSPEKLVIAMCNFDENVCFKVNKERYIALLQKISRNTSVDNLTMSTFHLDHTELMSYVNSISTRELTITNLGTGQLDVDKDSLNEWTRERESLYLPRTKLTGVGLVSLYDDMANSKIPLRRFRMDAKSPTLFYFLRIIGITLVDNKFVSTRTDVRIIVEVCGLIGSKYFFLIGDNMVITTDRSIVQYDEGKLWIERCEDNRSLMGLPGYKQDILFNSEPLNVVFNYPNILNSSSYYSYLTIHILD</sequence>
<dbReference type="OrthoDB" id="2342932at2759"/>
<dbReference type="GO" id="GO:0005634">
    <property type="term" value="C:nucleus"/>
    <property type="evidence" value="ECO:0000318"/>
    <property type="project" value="GO_Central"/>
</dbReference>
<dbReference type="PANTHER" id="PTHR11165">
    <property type="entry name" value="SKP1"/>
    <property type="match status" value="1"/>
</dbReference>
<dbReference type="EnsemblMetazoa" id="PPA03488.1">
    <property type="protein sequence ID" value="PPA03488.1"/>
    <property type="gene ID" value="WBGene00093042"/>
</dbReference>
<dbReference type="InterPro" id="IPR016897">
    <property type="entry name" value="SKP1"/>
</dbReference>
<dbReference type="GO" id="GO:0005737">
    <property type="term" value="C:cytoplasm"/>
    <property type="evidence" value="ECO:0000318"/>
    <property type="project" value="GO_Central"/>
</dbReference>
<dbReference type="InterPro" id="IPR011333">
    <property type="entry name" value="SKP1/BTB/POZ_sf"/>
</dbReference>
<dbReference type="InterPro" id="IPR036296">
    <property type="entry name" value="SKP1-like_dim_sf"/>
</dbReference>
<reference evidence="2" key="1">
    <citation type="journal article" date="2008" name="Nat. Genet.">
        <title>The Pristionchus pacificus genome provides a unique perspective on nematode lifestyle and parasitism.</title>
        <authorList>
            <person name="Dieterich C."/>
            <person name="Clifton S.W."/>
            <person name="Schuster L.N."/>
            <person name="Chinwalla A."/>
            <person name="Delehaunty K."/>
            <person name="Dinkelacker I."/>
            <person name="Fulton L."/>
            <person name="Fulton R."/>
            <person name="Godfrey J."/>
            <person name="Minx P."/>
            <person name="Mitreva M."/>
            <person name="Roeseler W."/>
            <person name="Tian H."/>
            <person name="Witte H."/>
            <person name="Yang S.P."/>
            <person name="Wilson R.K."/>
            <person name="Sommer R.J."/>
        </authorList>
    </citation>
    <scope>NUCLEOTIDE SEQUENCE [LARGE SCALE GENOMIC DNA]</scope>
    <source>
        <strain evidence="2">PS312</strain>
    </source>
</reference>
<dbReference type="AlphaFoldDB" id="A0A2A6BRT6"/>